<dbReference type="Gene3D" id="3.60.10.10">
    <property type="entry name" value="Endonuclease/exonuclease/phosphatase"/>
    <property type="match status" value="1"/>
</dbReference>
<keyword evidence="8 12" id="KW-0238">DNA-binding</keyword>
<keyword evidence="3" id="KW-0479">Metal-binding</keyword>
<keyword evidence="15" id="KW-1185">Reference proteome</keyword>
<keyword evidence="5" id="KW-0862">Zinc</keyword>
<keyword evidence="4 12" id="KW-0863">Zinc-finger</keyword>
<keyword evidence="11" id="KW-0131">Cell cycle</keyword>
<organism evidence="14 15">
    <name type="scientific">Petrolisthes cinctipes</name>
    <name type="common">Flat porcelain crab</name>
    <dbReference type="NCBI Taxonomy" id="88211"/>
    <lineage>
        <taxon>Eukaryota</taxon>
        <taxon>Metazoa</taxon>
        <taxon>Ecdysozoa</taxon>
        <taxon>Arthropoda</taxon>
        <taxon>Crustacea</taxon>
        <taxon>Multicrustacea</taxon>
        <taxon>Malacostraca</taxon>
        <taxon>Eumalacostraca</taxon>
        <taxon>Eucarida</taxon>
        <taxon>Decapoda</taxon>
        <taxon>Pleocyemata</taxon>
        <taxon>Anomura</taxon>
        <taxon>Galatheoidea</taxon>
        <taxon>Porcellanidae</taxon>
        <taxon>Petrolisthes</taxon>
    </lineage>
</organism>
<gene>
    <name evidence="14" type="ORF">Pcinc_028673</name>
</gene>
<keyword evidence="9" id="KW-0804">Transcription</keyword>
<keyword evidence="6" id="KW-0805">Transcription regulation</keyword>
<dbReference type="SMART" id="SM00692">
    <property type="entry name" value="DM3"/>
    <property type="match status" value="1"/>
</dbReference>
<feature type="domain" description="THAP-type" evidence="13">
    <location>
        <begin position="1"/>
        <end position="75"/>
    </location>
</feature>
<proteinExistence type="inferred from homology"/>
<evidence type="ECO:0000256" key="10">
    <source>
        <dbReference type="ARBA" id="ARBA00023242"/>
    </source>
</evidence>
<dbReference type="PROSITE" id="PS50950">
    <property type="entry name" value="ZF_THAP"/>
    <property type="match status" value="1"/>
</dbReference>
<evidence type="ECO:0000256" key="8">
    <source>
        <dbReference type="ARBA" id="ARBA00023125"/>
    </source>
</evidence>
<dbReference type="InterPro" id="IPR026516">
    <property type="entry name" value="THAP1/10"/>
</dbReference>
<dbReference type="Pfam" id="PF05485">
    <property type="entry name" value="THAP"/>
    <property type="match status" value="1"/>
</dbReference>
<comment type="similarity">
    <text evidence="2">Belongs to the THAP1 family.</text>
</comment>
<evidence type="ECO:0000256" key="4">
    <source>
        <dbReference type="ARBA" id="ARBA00022771"/>
    </source>
</evidence>
<dbReference type="SUPFAM" id="SSF56219">
    <property type="entry name" value="DNase I-like"/>
    <property type="match status" value="1"/>
</dbReference>
<dbReference type="InterPro" id="IPR038441">
    <property type="entry name" value="THAP_Znf_sf"/>
</dbReference>
<dbReference type="PANTHER" id="PTHR46600:SF1">
    <property type="entry name" value="THAP DOMAIN-CONTAINING PROTEIN 1"/>
    <property type="match status" value="1"/>
</dbReference>
<dbReference type="PANTHER" id="PTHR46600">
    <property type="entry name" value="THAP DOMAIN-CONTAINING"/>
    <property type="match status" value="1"/>
</dbReference>
<evidence type="ECO:0000313" key="14">
    <source>
        <dbReference type="EMBL" id="KAK3865738.1"/>
    </source>
</evidence>
<reference evidence="14" key="1">
    <citation type="submission" date="2023-10" db="EMBL/GenBank/DDBJ databases">
        <title>Genome assemblies of two species of porcelain crab, Petrolisthes cinctipes and Petrolisthes manimaculis (Anomura: Porcellanidae).</title>
        <authorList>
            <person name="Angst P."/>
        </authorList>
    </citation>
    <scope>NUCLEOTIDE SEQUENCE</scope>
    <source>
        <strain evidence="14">PB745_01</strain>
        <tissue evidence="14">Gill</tissue>
    </source>
</reference>
<comment type="caution">
    <text evidence="14">The sequence shown here is derived from an EMBL/GenBank/DDBJ whole genome shotgun (WGS) entry which is preliminary data.</text>
</comment>
<keyword evidence="10" id="KW-0539">Nucleus</keyword>
<dbReference type="EMBL" id="JAWQEG010003531">
    <property type="protein sequence ID" value="KAK3865738.1"/>
    <property type="molecule type" value="Genomic_DNA"/>
</dbReference>
<evidence type="ECO:0000256" key="5">
    <source>
        <dbReference type="ARBA" id="ARBA00022833"/>
    </source>
</evidence>
<accession>A0AAE1F1U9</accession>
<evidence type="ECO:0000256" key="3">
    <source>
        <dbReference type="ARBA" id="ARBA00022723"/>
    </source>
</evidence>
<name>A0AAE1F1U9_PETCI</name>
<comment type="subcellular location">
    <subcellularLocation>
        <location evidence="1">Nucleus</location>
        <location evidence="1">Nucleoplasm</location>
    </subcellularLocation>
</comment>
<protein>
    <recommendedName>
        <fullName evidence="13">THAP-type domain-containing protein</fullName>
    </recommendedName>
</protein>
<evidence type="ECO:0000256" key="2">
    <source>
        <dbReference type="ARBA" id="ARBA00006177"/>
    </source>
</evidence>
<dbReference type="SUPFAM" id="SSF57716">
    <property type="entry name" value="Glucocorticoid receptor-like (DNA-binding domain)"/>
    <property type="match status" value="1"/>
</dbReference>
<dbReference type="Gene3D" id="6.20.210.20">
    <property type="entry name" value="THAP domain"/>
    <property type="match status" value="1"/>
</dbReference>
<dbReference type="InterPro" id="IPR036691">
    <property type="entry name" value="Endo/exonu/phosph_ase_sf"/>
</dbReference>
<keyword evidence="7" id="KW-0175">Coiled coil</keyword>
<dbReference type="AlphaFoldDB" id="A0AAE1F1U9"/>
<dbReference type="Proteomes" id="UP001286313">
    <property type="component" value="Unassembled WGS sequence"/>
</dbReference>
<sequence length="247" mass="28103">MVLSCCAVGCKNRAGRGSVSFYRFPANQEQREKWIAAVKRDGWQPTPYTRLCSDHFAKGHRDSNPLSPDFVPSIFHHTPSHKRHQRHQAMETFEKRQMRKRKQRGAVFLQTVSTTQLNTAEECYTSNTLAEGDAPPQHPYVDSITGQSSVIPVGVANFPNTLALLLHRFNLYILLVYRPPSNTAENDQDDRDYITNFSAGKELTILGDFNFLTIRWDMTDPGLANGASRRDTLFLNTFQLLGLTKWI</sequence>
<dbReference type="GO" id="GO:0005654">
    <property type="term" value="C:nucleoplasm"/>
    <property type="evidence" value="ECO:0007669"/>
    <property type="project" value="UniProtKB-SubCell"/>
</dbReference>
<evidence type="ECO:0000256" key="12">
    <source>
        <dbReference type="PROSITE-ProRule" id="PRU00309"/>
    </source>
</evidence>
<dbReference type="GO" id="GO:0008270">
    <property type="term" value="F:zinc ion binding"/>
    <property type="evidence" value="ECO:0007669"/>
    <property type="project" value="UniProtKB-KW"/>
</dbReference>
<evidence type="ECO:0000256" key="7">
    <source>
        <dbReference type="ARBA" id="ARBA00023054"/>
    </source>
</evidence>
<dbReference type="SMART" id="SM00980">
    <property type="entry name" value="THAP"/>
    <property type="match status" value="1"/>
</dbReference>
<evidence type="ECO:0000256" key="11">
    <source>
        <dbReference type="ARBA" id="ARBA00023306"/>
    </source>
</evidence>
<dbReference type="InterPro" id="IPR006612">
    <property type="entry name" value="THAP_Znf"/>
</dbReference>
<dbReference type="GO" id="GO:0043565">
    <property type="term" value="F:sequence-specific DNA binding"/>
    <property type="evidence" value="ECO:0007669"/>
    <property type="project" value="InterPro"/>
</dbReference>
<evidence type="ECO:0000256" key="1">
    <source>
        <dbReference type="ARBA" id="ARBA00004642"/>
    </source>
</evidence>
<evidence type="ECO:0000256" key="9">
    <source>
        <dbReference type="ARBA" id="ARBA00023163"/>
    </source>
</evidence>
<evidence type="ECO:0000259" key="13">
    <source>
        <dbReference type="PROSITE" id="PS50950"/>
    </source>
</evidence>
<evidence type="ECO:0000313" key="15">
    <source>
        <dbReference type="Proteomes" id="UP001286313"/>
    </source>
</evidence>
<evidence type="ECO:0000256" key="6">
    <source>
        <dbReference type="ARBA" id="ARBA00023015"/>
    </source>
</evidence>